<feature type="domain" description="XdhC- CoxI" evidence="1">
    <location>
        <begin position="11"/>
        <end position="77"/>
    </location>
</feature>
<evidence type="ECO:0008006" key="4">
    <source>
        <dbReference type="Google" id="ProtNLM"/>
    </source>
</evidence>
<evidence type="ECO:0000259" key="1">
    <source>
        <dbReference type="Pfam" id="PF02625"/>
    </source>
</evidence>
<reference evidence="3" key="1">
    <citation type="journal article" date="2014" name="Front. Microbiol.">
        <title>High frequency of phylogenetically diverse reductive dehalogenase-homologous genes in deep subseafloor sedimentary metagenomes.</title>
        <authorList>
            <person name="Kawai M."/>
            <person name="Futagami T."/>
            <person name="Toyoda A."/>
            <person name="Takaki Y."/>
            <person name="Nishi S."/>
            <person name="Hori S."/>
            <person name="Arai W."/>
            <person name="Tsubouchi T."/>
            <person name="Morono Y."/>
            <person name="Uchiyama I."/>
            <person name="Ito T."/>
            <person name="Fujiyama A."/>
            <person name="Inagaki F."/>
            <person name="Takami H."/>
        </authorList>
    </citation>
    <scope>NUCLEOTIDE SEQUENCE</scope>
    <source>
        <strain evidence="3">Expedition CK06-06</strain>
    </source>
</reference>
<protein>
    <recommendedName>
        <fullName evidence="4">XdhC/CoxI family protein</fullName>
    </recommendedName>
</protein>
<organism evidence="3">
    <name type="scientific">marine sediment metagenome</name>
    <dbReference type="NCBI Taxonomy" id="412755"/>
    <lineage>
        <taxon>unclassified sequences</taxon>
        <taxon>metagenomes</taxon>
        <taxon>ecological metagenomes</taxon>
    </lineage>
</organism>
<accession>X1T2K5</accession>
<dbReference type="AlphaFoldDB" id="X1T2K5"/>
<dbReference type="PANTHER" id="PTHR30388:SF4">
    <property type="entry name" value="MOLYBDENUM COFACTOR INSERTION CHAPERONE PAOD"/>
    <property type="match status" value="1"/>
</dbReference>
<sequence>MRDVLDSLETWRQNNEEIAIATVVNTWGSSPRPVGSKLVLTQSGGIAGSVSGGCVEGAVIDEGRSVLDTGKPSLLTFQVADEEAWDVGLPCGGTIQVFVEPYSALDGIYGSLKQHLENRRPIAVASTIKGPPEYINRKLIVLEDGRIEGDLIIPAQSNLIVSTALEMLGKETGGILDLKEASLFIEVYPPTPRMIIVGAVHIAEKLVSIARTVGFDTIVVDPRRAFLTHERFPHASEMVQEWPSEALPGMVLNNSAYIVVLSHDPKLDDPALQVALRSKARYVGAIGSRRTNQKRIERLRAAGLTDEQIARLHAPIGLDISARLPGEIALSIMAEVIKVRNTPPLT</sequence>
<evidence type="ECO:0000259" key="2">
    <source>
        <dbReference type="Pfam" id="PF13478"/>
    </source>
</evidence>
<dbReference type="InterPro" id="IPR003777">
    <property type="entry name" value="XdhC_CoxI"/>
</dbReference>
<comment type="caution">
    <text evidence="3">The sequence shown here is derived from an EMBL/GenBank/DDBJ whole genome shotgun (WGS) entry which is preliminary data.</text>
</comment>
<dbReference type="EMBL" id="BARW01006039">
    <property type="protein sequence ID" value="GAI85616.1"/>
    <property type="molecule type" value="Genomic_DNA"/>
</dbReference>
<dbReference type="InterPro" id="IPR052698">
    <property type="entry name" value="MoCofactor_Util/Proc"/>
</dbReference>
<dbReference type="Pfam" id="PF13478">
    <property type="entry name" value="XdhC_C"/>
    <property type="match status" value="1"/>
</dbReference>
<proteinExistence type="predicted"/>
<dbReference type="Gene3D" id="3.40.50.720">
    <property type="entry name" value="NAD(P)-binding Rossmann-like Domain"/>
    <property type="match status" value="1"/>
</dbReference>
<feature type="domain" description="XdhC Rossmann" evidence="2">
    <location>
        <begin position="194"/>
        <end position="336"/>
    </location>
</feature>
<evidence type="ECO:0000313" key="3">
    <source>
        <dbReference type="EMBL" id="GAI85616.1"/>
    </source>
</evidence>
<dbReference type="PANTHER" id="PTHR30388">
    <property type="entry name" value="ALDEHYDE OXIDOREDUCTASE MOLYBDENUM COFACTOR ASSEMBLY PROTEIN"/>
    <property type="match status" value="1"/>
</dbReference>
<dbReference type="InterPro" id="IPR027051">
    <property type="entry name" value="XdhC_Rossmann_dom"/>
</dbReference>
<dbReference type="Pfam" id="PF02625">
    <property type="entry name" value="XdhC_CoxI"/>
    <property type="match status" value="1"/>
</dbReference>
<name>X1T2K5_9ZZZZ</name>
<gene>
    <name evidence="3" type="ORF">S12H4_12632</name>
</gene>